<dbReference type="SUPFAM" id="SSF55874">
    <property type="entry name" value="ATPase domain of HSP90 chaperone/DNA topoisomerase II/histidine kinase"/>
    <property type="match status" value="1"/>
</dbReference>
<dbReference type="InterPro" id="IPR004358">
    <property type="entry name" value="Sig_transdc_His_kin-like_C"/>
</dbReference>
<keyword evidence="5" id="KW-0067">ATP-binding</keyword>
<dbReference type="Pfam" id="PF02518">
    <property type="entry name" value="HATPase_c"/>
    <property type="match status" value="1"/>
</dbReference>
<dbReference type="InterPro" id="IPR036890">
    <property type="entry name" value="HATPase_C_sf"/>
</dbReference>
<keyword evidence="6" id="KW-0902">Two-component regulatory system</keyword>
<keyword evidence="3" id="KW-0547">Nucleotide-binding</keyword>
<organism evidence="8 9">
    <name type="scientific">Nitrosopumilus adriaticus</name>
    <dbReference type="NCBI Taxonomy" id="1580092"/>
    <lineage>
        <taxon>Archaea</taxon>
        <taxon>Nitrososphaerota</taxon>
        <taxon>Nitrososphaeria</taxon>
        <taxon>Nitrosopumilales</taxon>
        <taxon>Nitrosopumilaceae</taxon>
        <taxon>Nitrosopumilus</taxon>
    </lineage>
</organism>
<dbReference type="Gene3D" id="3.30.565.10">
    <property type="entry name" value="Histidine kinase-like ATPase, C-terminal domain"/>
    <property type="match status" value="1"/>
</dbReference>
<keyword evidence="2 8" id="KW-0808">Transferase</keyword>
<keyword evidence="1" id="KW-0597">Phosphoprotein</keyword>
<name>A0A0D5C3N8_9ARCH</name>
<evidence type="ECO:0000256" key="5">
    <source>
        <dbReference type="ARBA" id="ARBA00022840"/>
    </source>
</evidence>
<reference evidence="8 9" key="2">
    <citation type="journal article" date="2016" name="ISME J.">
        <title>Physiological and genomic characterization of two novel marine thaumarchaeal strains indicates niche differentiation.</title>
        <authorList>
            <person name="Bayer B."/>
            <person name="Vojvoda J."/>
            <person name="Offre P."/>
            <person name="Alves R.J."/>
            <person name="Elisabeth N.H."/>
            <person name="Garcia J.A."/>
            <person name="Volland J.M."/>
            <person name="Srivastava A."/>
            <person name="Schleper C."/>
            <person name="Herndl G.J."/>
        </authorList>
    </citation>
    <scope>NUCLEOTIDE SEQUENCE [LARGE SCALE GENOMIC DNA]</scope>
    <source>
        <strain evidence="8 9">NF5</strain>
    </source>
</reference>
<dbReference type="RefSeq" id="WP_052661906.1">
    <property type="nucleotide sequence ID" value="NZ_CP011070.1"/>
</dbReference>
<dbReference type="STRING" id="1580092.NADRNF5_1631"/>
<evidence type="ECO:0000259" key="7">
    <source>
        <dbReference type="PROSITE" id="PS50109"/>
    </source>
</evidence>
<dbReference type="GO" id="GO:0000160">
    <property type="term" value="P:phosphorelay signal transduction system"/>
    <property type="evidence" value="ECO:0007669"/>
    <property type="project" value="UniProtKB-KW"/>
</dbReference>
<dbReference type="PANTHER" id="PTHR43065:SF10">
    <property type="entry name" value="PEROXIDE STRESS-ACTIVATED HISTIDINE KINASE MAK3"/>
    <property type="match status" value="1"/>
</dbReference>
<gene>
    <name evidence="8" type="ORF">NADRNF5_1631</name>
</gene>
<evidence type="ECO:0000313" key="8">
    <source>
        <dbReference type="EMBL" id="AJW71311.1"/>
    </source>
</evidence>
<keyword evidence="9" id="KW-1185">Reference proteome</keyword>
<dbReference type="AlphaFoldDB" id="A0A0D5C3N8"/>
<accession>A0A0D5C3N8</accession>
<sequence length="103" mass="10957">MALTNLIINGIQAIDGKGEIKINCEEHANEIMISIQDSGKGIPSDMKEHIFEPLFTTKQQGTGLGLASVASIVRGHNGIISVTSPPTIFTITLPKNPDSEDSV</sequence>
<evidence type="ECO:0000256" key="1">
    <source>
        <dbReference type="ARBA" id="ARBA00022553"/>
    </source>
</evidence>
<dbReference type="GO" id="GO:0004673">
    <property type="term" value="F:protein histidine kinase activity"/>
    <property type="evidence" value="ECO:0007669"/>
    <property type="project" value="UniProtKB-EC"/>
</dbReference>
<dbReference type="InterPro" id="IPR003594">
    <property type="entry name" value="HATPase_dom"/>
</dbReference>
<evidence type="ECO:0000313" key="9">
    <source>
        <dbReference type="Proteomes" id="UP000032408"/>
    </source>
</evidence>
<protein>
    <submittedName>
        <fullName evidence="8">Sensor protein ZraS</fullName>
        <ecNumber evidence="8">2.7.13.3</ecNumber>
    </submittedName>
</protein>
<dbReference type="PROSITE" id="PS50109">
    <property type="entry name" value="HIS_KIN"/>
    <property type="match status" value="1"/>
</dbReference>
<evidence type="ECO:0000256" key="6">
    <source>
        <dbReference type="ARBA" id="ARBA00023012"/>
    </source>
</evidence>
<reference evidence="9" key="1">
    <citation type="submission" date="2015-03" db="EMBL/GenBank/DDBJ databases">
        <title>Characterization of two novel Thaumarchaeota isolated from the Northern Adriatic Sea.</title>
        <authorList>
            <person name="Bayer B."/>
            <person name="Vojvoda J."/>
            <person name="Offre P."/>
            <person name="Srivastava A."/>
            <person name="Elisabeth N."/>
            <person name="Garcia J.A.L."/>
            <person name="Schleper C."/>
            <person name="Herndl G.J."/>
        </authorList>
    </citation>
    <scope>NUCLEOTIDE SEQUENCE [LARGE SCALE GENOMIC DNA]</scope>
    <source>
        <strain evidence="9">NF5</strain>
    </source>
</reference>
<evidence type="ECO:0000256" key="4">
    <source>
        <dbReference type="ARBA" id="ARBA00022777"/>
    </source>
</evidence>
<evidence type="ECO:0000256" key="2">
    <source>
        <dbReference type="ARBA" id="ARBA00022679"/>
    </source>
</evidence>
<dbReference type="PRINTS" id="PR00344">
    <property type="entry name" value="BCTRLSENSOR"/>
</dbReference>
<feature type="domain" description="Histidine kinase" evidence="7">
    <location>
        <begin position="1"/>
        <end position="97"/>
    </location>
</feature>
<dbReference type="GeneID" id="70360047"/>
<proteinExistence type="predicted"/>
<dbReference type="SMART" id="SM00387">
    <property type="entry name" value="HATPase_c"/>
    <property type="match status" value="1"/>
</dbReference>
<keyword evidence="4" id="KW-0418">Kinase</keyword>
<dbReference type="Proteomes" id="UP000032408">
    <property type="component" value="Chromosome"/>
</dbReference>
<dbReference type="EC" id="2.7.13.3" evidence="8"/>
<dbReference type="InterPro" id="IPR005467">
    <property type="entry name" value="His_kinase_dom"/>
</dbReference>
<dbReference type="HOGENOM" id="CLU_2257230_0_0_2"/>
<dbReference type="KEGG" id="nin:NADRNF5_1631"/>
<evidence type="ECO:0000256" key="3">
    <source>
        <dbReference type="ARBA" id="ARBA00022741"/>
    </source>
</evidence>
<dbReference type="EMBL" id="CP011070">
    <property type="protein sequence ID" value="AJW71311.1"/>
    <property type="molecule type" value="Genomic_DNA"/>
</dbReference>
<dbReference type="GO" id="GO:0005524">
    <property type="term" value="F:ATP binding"/>
    <property type="evidence" value="ECO:0007669"/>
    <property type="project" value="UniProtKB-KW"/>
</dbReference>
<dbReference type="PANTHER" id="PTHR43065">
    <property type="entry name" value="SENSOR HISTIDINE KINASE"/>
    <property type="match status" value="1"/>
</dbReference>